<reference evidence="5" key="1">
    <citation type="journal article" date="2019" name="Int. J. Syst. Evol. Microbiol.">
        <title>The Global Catalogue of Microorganisms (GCM) 10K type strain sequencing project: providing services to taxonomists for standard genome sequencing and annotation.</title>
        <authorList>
            <consortium name="The Broad Institute Genomics Platform"/>
            <consortium name="The Broad Institute Genome Sequencing Center for Infectious Disease"/>
            <person name="Wu L."/>
            <person name="Ma J."/>
        </authorList>
    </citation>
    <scope>NUCLEOTIDE SEQUENCE [LARGE SCALE GENOMIC DNA]</scope>
    <source>
        <strain evidence="5">KCTC 42808</strain>
    </source>
</reference>
<feature type="domain" description="Transglutaminase-like" evidence="1">
    <location>
        <begin position="320"/>
        <end position="392"/>
    </location>
</feature>
<dbReference type="Pfam" id="PF12970">
    <property type="entry name" value="DUF3858"/>
    <property type="match status" value="1"/>
</dbReference>
<dbReference type="Gene3D" id="2.60.40.3140">
    <property type="match status" value="1"/>
</dbReference>
<dbReference type="Proteomes" id="UP001597467">
    <property type="component" value="Unassembled WGS sequence"/>
</dbReference>
<dbReference type="RefSeq" id="WP_379903217.1">
    <property type="nucleotide sequence ID" value="NZ_JBHULM010000011.1"/>
</dbReference>
<dbReference type="EMBL" id="JBHULM010000011">
    <property type="protein sequence ID" value="MFD2542386.1"/>
    <property type="molecule type" value="Genomic_DNA"/>
</dbReference>
<dbReference type="Pfam" id="PF12969">
    <property type="entry name" value="DUF3857"/>
    <property type="match status" value="1"/>
</dbReference>
<feature type="domain" description="DUF3857" evidence="2">
    <location>
        <begin position="67"/>
        <end position="195"/>
    </location>
</feature>
<evidence type="ECO:0000259" key="2">
    <source>
        <dbReference type="Pfam" id="PF12969"/>
    </source>
</evidence>
<evidence type="ECO:0000259" key="3">
    <source>
        <dbReference type="Pfam" id="PF12970"/>
    </source>
</evidence>
<protein>
    <submittedName>
        <fullName evidence="4">DUF3858 domain-containing protein</fullName>
    </submittedName>
</protein>
<dbReference type="InterPro" id="IPR024544">
    <property type="entry name" value="DUF3858"/>
</dbReference>
<feature type="domain" description="DUF3858" evidence="3">
    <location>
        <begin position="572"/>
        <end position="659"/>
    </location>
</feature>
<keyword evidence="5" id="KW-1185">Reference proteome</keyword>
<accession>A0ABW5K0S6</accession>
<organism evidence="4 5">
    <name type="scientific">Lacinutrix gracilariae</name>
    <dbReference type="NCBI Taxonomy" id="1747198"/>
    <lineage>
        <taxon>Bacteria</taxon>
        <taxon>Pseudomonadati</taxon>
        <taxon>Bacteroidota</taxon>
        <taxon>Flavobacteriia</taxon>
        <taxon>Flavobacteriales</taxon>
        <taxon>Flavobacteriaceae</taxon>
        <taxon>Lacinutrix</taxon>
    </lineage>
</organism>
<dbReference type="Gene3D" id="3.10.620.30">
    <property type="match status" value="1"/>
</dbReference>
<comment type="caution">
    <text evidence="4">The sequence shown here is derived from an EMBL/GenBank/DDBJ whole genome shotgun (WGS) entry which is preliminary data.</text>
</comment>
<evidence type="ECO:0000313" key="4">
    <source>
        <dbReference type="EMBL" id="MFD2542386.1"/>
    </source>
</evidence>
<sequence length="669" mass="76476">MKIKVLIITLLIAQFTFSQDFRFGKVSKAELEETQHAIEPEANAAVLYKEHRIYFEYVQGTGFVQNVEVHERIKIYNKDGYDYATKNIRLYNASNKYKDKLVGLKAYTYTLENGKIEDAKLKNDGIFEEENNKYWKTTKFTMPNIKDGCVVEYKYTIKSESINIDDIAFQKTIPINKYYFKVATPEYFGYKALINPKAVYYPKLDRSYEQSKITLGGFDRYSTGTKGSKYNSSAVDYQKNIIIADLTNIPALKDEVYVDNLNNYQAKLTLELEYIKYPNETANDFTTSWDKVTKTIYSNDDFGGQLNKKGYFKKDLDALLAGVTSPMEKAATIYNFVKTKVKSNGLIGYYTDLGVSKAYKEGAGNVADINLMLVAMLRYSGLNANPVLISTRSNGIPYTPTMDGFNYVIAAIEFQEGTVLLDASNLYATANVLPVNILNWKGRIVREDDSSAWLSLQPSQNSKQINYLNATINEDFSVSGKVRQQLTNHFALSHREDFNTYSDEQYVLSIEEGKGDIEVSNVDVKSKNEISKPILISYEYNLQNGIEEIADKLYFSSLLFLAPEENVFKQETREYPIDFTYPVSEKNVINIKIPQGYQVESLPESVKIQFNVNDGGFTYLVKQTNDLLQITTNLDINKTLIMPQEYVEFKKFFDLVVKKQTEQIVLKKV</sequence>
<dbReference type="InterPro" id="IPR002931">
    <property type="entry name" value="Transglutaminase-like"/>
</dbReference>
<name>A0ABW5K0S6_9FLAO</name>
<evidence type="ECO:0000259" key="1">
    <source>
        <dbReference type="Pfam" id="PF01841"/>
    </source>
</evidence>
<dbReference type="Gene3D" id="2.60.120.1130">
    <property type="match status" value="1"/>
</dbReference>
<dbReference type="Pfam" id="PF01841">
    <property type="entry name" value="Transglut_core"/>
    <property type="match status" value="1"/>
</dbReference>
<gene>
    <name evidence="4" type="ORF">ACFSSB_08650</name>
</gene>
<dbReference type="InterPro" id="IPR024618">
    <property type="entry name" value="DUF3857"/>
</dbReference>
<evidence type="ECO:0000313" key="5">
    <source>
        <dbReference type="Proteomes" id="UP001597467"/>
    </source>
</evidence>
<proteinExistence type="predicted"/>